<dbReference type="PATRIC" id="fig|518642.10.peg.1978"/>
<evidence type="ECO:0000313" key="2">
    <source>
        <dbReference type="Proteomes" id="UP000176005"/>
    </source>
</evidence>
<protein>
    <submittedName>
        <fullName evidence="1">MerR family transcriptional regulator</fullName>
    </submittedName>
</protein>
<dbReference type="Proteomes" id="UP000176005">
    <property type="component" value="Unassembled WGS sequence"/>
</dbReference>
<proteinExistence type="predicted"/>
<dbReference type="Gene3D" id="1.10.1660.10">
    <property type="match status" value="1"/>
</dbReference>
<organism evidence="1 2">
    <name type="scientific">Streptomyces nanshensis</name>
    <dbReference type="NCBI Taxonomy" id="518642"/>
    <lineage>
        <taxon>Bacteria</taxon>
        <taxon>Bacillati</taxon>
        <taxon>Actinomycetota</taxon>
        <taxon>Actinomycetes</taxon>
        <taxon>Kitasatosporales</taxon>
        <taxon>Streptomycetaceae</taxon>
        <taxon>Streptomyces</taxon>
    </lineage>
</organism>
<accession>A0A1E7L750</accession>
<reference evidence="1 2" key="1">
    <citation type="journal article" date="2016" name="Front. Microbiol.">
        <title>Comparative Genomics Analysis of Streptomyces Species Reveals Their Adaptation to the Marine Environment and Their Diversity at the Genomic Level.</title>
        <authorList>
            <person name="Tian X."/>
            <person name="Zhang Z."/>
            <person name="Yang T."/>
            <person name="Chen M."/>
            <person name="Li J."/>
            <person name="Chen F."/>
            <person name="Yang J."/>
            <person name="Li W."/>
            <person name="Zhang B."/>
            <person name="Zhang Z."/>
            <person name="Wu J."/>
            <person name="Zhang C."/>
            <person name="Long L."/>
            <person name="Xiao J."/>
        </authorList>
    </citation>
    <scope>NUCLEOTIDE SEQUENCE [LARGE SCALE GENOMIC DNA]</scope>
    <source>
        <strain evidence="1 2">SCSIO 10429</strain>
    </source>
</reference>
<keyword evidence="2" id="KW-1185">Reference proteome</keyword>
<gene>
    <name evidence="1" type="ORF">AN218_10305</name>
</gene>
<dbReference type="AlphaFoldDB" id="A0A1E7L750"/>
<evidence type="ECO:0000313" key="1">
    <source>
        <dbReference type="EMBL" id="OEV12037.1"/>
    </source>
</evidence>
<comment type="caution">
    <text evidence="1">The sequence shown here is derived from an EMBL/GenBank/DDBJ whole genome shotgun (WGS) entry which is preliminary data.</text>
</comment>
<dbReference type="EMBL" id="LJGW01000163">
    <property type="protein sequence ID" value="OEV12037.1"/>
    <property type="molecule type" value="Genomic_DNA"/>
</dbReference>
<name>A0A1E7L750_9ACTN</name>
<sequence length="78" mass="8832">MVRRLVTLGLLEAHRDADGRLWFPPSAPLALARIERLRAGFCLNYASLGLVVELLERIAVLEAELHRRGVRSEDPSWI</sequence>